<sequence length="432" mass="46654">MIVYIRVGVKLCRFRALDKGDSVTANPWDVSRVPGGSSGGSAAAVSARQCVVSLGSDTGGSVRQPASFCGVVGLKPTYGRVSRFGLMAYASSLDAIGCFGSSVADTGILLHAIAGHDRFDATSSKQLRVLHHVWYKCCKLSNLSLLANGCWQYLEVPNFLSHFDSASSLESKPLKGLRVGLIRETIEDGVDAGVVSAIRAAASHFEELGCSVNEVSLPSFSLGLPAYFVLALSESSSNLSLYDGIRYGNQVHADELDSLYGDSRAKGLGSEVKMRILMGTYALSAGYYDAYYKRAQQVRTIIRNSFKEALNQYDILISPAAPSVAYKIGEKKNDPLAMYAGDIMTGELLRVGHIFEQTLENCRFVPPIVADSTSAPLVNTIVQNIRKLLELNLESEYSIQLNASRIKVLQAQEDIVNSMKEVAAKELLKVAA</sequence>
<gene>
    <name evidence="1" type="ORF">MILVUS5_LOCUS9575</name>
</gene>
<evidence type="ECO:0000313" key="1">
    <source>
        <dbReference type="EMBL" id="CAJ2639576.1"/>
    </source>
</evidence>
<keyword evidence="2" id="KW-1185">Reference proteome</keyword>
<accession>A0ACB0J3S6</accession>
<evidence type="ECO:0000313" key="2">
    <source>
        <dbReference type="Proteomes" id="UP001177021"/>
    </source>
</evidence>
<organism evidence="1 2">
    <name type="scientific">Trifolium pratense</name>
    <name type="common">Red clover</name>
    <dbReference type="NCBI Taxonomy" id="57577"/>
    <lineage>
        <taxon>Eukaryota</taxon>
        <taxon>Viridiplantae</taxon>
        <taxon>Streptophyta</taxon>
        <taxon>Embryophyta</taxon>
        <taxon>Tracheophyta</taxon>
        <taxon>Spermatophyta</taxon>
        <taxon>Magnoliopsida</taxon>
        <taxon>eudicotyledons</taxon>
        <taxon>Gunneridae</taxon>
        <taxon>Pentapetalae</taxon>
        <taxon>rosids</taxon>
        <taxon>fabids</taxon>
        <taxon>Fabales</taxon>
        <taxon>Fabaceae</taxon>
        <taxon>Papilionoideae</taxon>
        <taxon>50 kb inversion clade</taxon>
        <taxon>NPAAA clade</taxon>
        <taxon>Hologalegina</taxon>
        <taxon>IRL clade</taxon>
        <taxon>Trifolieae</taxon>
        <taxon>Trifolium</taxon>
    </lineage>
</organism>
<dbReference type="Proteomes" id="UP001177021">
    <property type="component" value="Unassembled WGS sequence"/>
</dbReference>
<proteinExistence type="predicted"/>
<protein>
    <submittedName>
        <fullName evidence="1">Uncharacterized protein</fullName>
    </submittedName>
</protein>
<dbReference type="EMBL" id="CASHSV030000024">
    <property type="protein sequence ID" value="CAJ2639576.1"/>
    <property type="molecule type" value="Genomic_DNA"/>
</dbReference>
<comment type="caution">
    <text evidence="1">The sequence shown here is derived from an EMBL/GenBank/DDBJ whole genome shotgun (WGS) entry which is preliminary data.</text>
</comment>
<name>A0ACB0J3S6_TRIPR</name>
<reference evidence="1" key="1">
    <citation type="submission" date="2023-10" db="EMBL/GenBank/DDBJ databases">
        <authorList>
            <person name="Rodriguez Cubillos JULIANA M."/>
            <person name="De Vega J."/>
        </authorList>
    </citation>
    <scope>NUCLEOTIDE SEQUENCE</scope>
</reference>